<keyword evidence="9" id="KW-1185">Reference proteome</keyword>
<feature type="transmembrane region" description="Helical" evidence="6">
    <location>
        <begin position="140"/>
        <end position="162"/>
    </location>
</feature>
<dbReference type="EMBL" id="CAVNYO010000044">
    <property type="protein sequence ID" value="CAK5263691.1"/>
    <property type="molecule type" value="Genomic_DNA"/>
</dbReference>
<evidence type="ECO:0000256" key="6">
    <source>
        <dbReference type="SAM" id="Phobius"/>
    </source>
</evidence>
<evidence type="ECO:0000256" key="2">
    <source>
        <dbReference type="ARBA" id="ARBA00022692"/>
    </source>
</evidence>
<feature type="transmembrane region" description="Helical" evidence="6">
    <location>
        <begin position="547"/>
        <end position="568"/>
    </location>
</feature>
<name>A0AAD2GU60_9AGAR</name>
<evidence type="ECO:0000256" key="3">
    <source>
        <dbReference type="ARBA" id="ARBA00022989"/>
    </source>
</evidence>
<accession>A0AAD2GU60</accession>
<feature type="region of interest" description="Disordered" evidence="5">
    <location>
        <begin position="713"/>
        <end position="734"/>
    </location>
</feature>
<evidence type="ECO:0000259" key="7">
    <source>
        <dbReference type="Pfam" id="PF03151"/>
    </source>
</evidence>
<sequence>MAIHVIVKHGQSRSTASRLTLVLNLHLPLRFLLYLLVYCTPSFLMDSRTPPRGLPRMTGFSRVYRTNLRPVVLAVAGLSALWSLFAGIGYFRSINTDKQQGVPKLGTFALIGGAIYMVLFVMEAFGVFAAAVQRLALARIYALLSLAIVALTAGVGIFQIVIHFTSKSDILKECTSLNTGDGFVVYPFGFFGPSRHDTLSAADAADWCNNEYERNSWQDIVSVLVLIGLTSFFAMLAWGFYHQLQDPTSVLNFSRAPSNQVRVNFPTHYNPPYNASVPNLGYSYNPGQATYAPPPGPPPPPAIPTDTKPPGYLEAGDIGRPLVDETSSKYNFDHDVDGPIQLYYATLMYFRENYFGEELREFPKMARRVAGITLSFRPSPAALSFYRTKMPPSSPPSTAASKMQVAGVVSFYLVAALAMVMANKWVLNETPAPLFFLATQMSIAVVLFLITDSLRMLPDRLVFETKHCKGLVAMVGLNVIGLSFSNYTLKYVDASFYQVARGLVLPFTVCVSGVVLHTRPSLRILASCAIVTAGFFCGVLLDGTSVSMIGIGFGVASSTITATHSVVIKQSLKLVNDSTILLSWYTNLLSVFVMAPIIVLVEGSRVMKLLFEPQAPSTVGGMTPLRTFVIGSLLTGTVGFMMSLASLLSIKVTSPITHMVSSAVRGVAASLLGVWLFHDIITTGRATSIATILGGSLLYTWFKHQETEAAKQGYDRVPMSDLESGKGGGKQPPE</sequence>
<comment type="subcellular location">
    <subcellularLocation>
        <location evidence="1">Membrane</location>
        <topology evidence="1">Multi-pass membrane protein</topology>
    </subcellularLocation>
</comment>
<dbReference type="Proteomes" id="UP001295794">
    <property type="component" value="Unassembled WGS sequence"/>
</dbReference>
<feature type="transmembrane region" description="Helical" evidence="6">
    <location>
        <begin position="405"/>
        <end position="426"/>
    </location>
</feature>
<dbReference type="InterPro" id="IPR050186">
    <property type="entry name" value="TPT_transporter"/>
</dbReference>
<comment type="caution">
    <text evidence="8">The sequence shown here is derived from an EMBL/GenBank/DDBJ whole genome shotgun (WGS) entry which is preliminary data.</text>
</comment>
<evidence type="ECO:0000313" key="9">
    <source>
        <dbReference type="Proteomes" id="UP001295794"/>
    </source>
</evidence>
<keyword evidence="4 6" id="KW-0472">Membrane</keyword>
<evidence type="ECO:0000313" key="8">
    <source>
        <dbReference type="EMBL" id="CAK5263691.1"/>
    </source>
</evidence>
<keyword evidence="2 6" id="KW-0812">Transmembrane</keyword>
<protein>
    <recommendedName>
        <fullName evidence="7">Sugar phosphate transporter domain-containing protein</fullName>
    </recommendedName>
</protein>
<evidence type="ECO:0000256" key="4">
    <source>
        <dbReference type="ARBA" id="ARBA00023136"/>
    </source>
</evidence>
<feature type="compositionally biased region" description="Gly residues" evidence="5">
    <location>
        <begin position="725"/>
        <end position="734"/>
    </location>
</feature>
<dbReference type="SUPFAM" id="SSF103481">
    <property type="entry name" value="Multidrug resistance efflux transporter EmrE"/>
    <property type="match status" value="1"/>
</dbReference>
<feature type="transmembrane region" description="Helical" evidence="6">
    <location>
        <begin position="522"/>
        <end position="541"/>
    </location>
</feature>
<gene>
    <name evidence="8" type="ORF">MYCIT1_LOCUS3259</name>
</gene>
<feature type="transmembrane region" description="Helical" evidence="6">
    <location>
        <begin position="220"/>
        <end position="241"/>
    </location>
</feature>
<dbReference type="GO" id="GO:0016020">
    <property type="term" value="C:membrane"/>
    <property type="evidence" value="ECO:0007669"/>
    <property type="project" value="UniProtKB-SubCell"/>
</dbReference>
<dbReference type="InterPro" id="IPR004853">
    <property type="entry name" value="Sugar_P_trans_dom"/>
</dbReference>
<reference evidence="8" key="1">
    <citation type="submission" date="2023-11" db="EMBL/GenBank/DDBJ databases">
        <authorList>
            <person name="De Vega J J."/>
            <person name="De Vega J J."/>
        </authorList>
    </citation>
    <scope>NUCLEOTIDE SEQUENCE</scope>
</reference>
<organism evidence="8 9">
    <name type="scientific">Mycena citricolor</name>
    <dbReference type="NCBI Taxonomy" id="2018698"/>
    <lineage>
        <taxon>Eukaryota</taxon>
        <taxon>Fungi</taxon>
        <taxon>Dikarya</taxon>
        <taxon>Basidiomycota</taxon>
        <taxon>Agaricomycotina</taxon>
        <taxon>Agaricomycetes</taxon>
        <taxon>Agaricomycetidae</taxon>
        <taxon>Agaricales</taxon>
        <taxon>Marasmiineae</taxon>
        <taxon>Mycenaceae</taxon>
        <taxon>Mycena</taxon>
    </lineage>
</organism>
<feature type="transmembrane region" description="Helical" evidence="6">
    <location>
        <begin position="66"/>
        <end position="88"/>
    </location>
</feature>
<feature type="domain" description="Sugar phosphate transporter" evidence="7">
    <location>
        <begin position="407"/>
        <end position="699"/>
    </location>
</feature>
<dbReference type="Pfam" id="PF03151">
    <property type="entry name" value="TPT"/>
    <property type="match status" value="1"/>
</dbReference>
<feature type="transmembrane region" description="Helical" evidence="6">
    <location>
        <begin position="432"/>
        <end position="450"/>
    </location>
</feature>
<evidence type="ECO:0000256" key="1">
    <source>
        <dbReference type="ARBA" id="ARBA00004141"/>
    </source>
</evidence>
<dbReference type="PANTHER" id="PTHR11132">
    <property type="entry name" value="SOLUTE CARRIER FAMILY 35"/>
    <property type="match status" value="1"/>
</dbReference>
<feature type="transmembrane region" description="Helical" evidence="6">
    <location>
        <begin position="495"/>
        <end position="515"/>
    </location>
</feature>
<dbReference type="AlphaFoldDB" id="A0AAD2GU60"/>
<dbReference type="InterPro" id="IPR037185">
    <property type="entry name" value="EmrE-like"/>
</dbReference>
<evidence type="ECO:0000256" key="5">
    <source>
        <dbReference type="SAM" id="MobiDB-lite"/>
    </source>
</evidence>
<feature type="transmembrane region" description="Helical" evidence="6">
    <location>
        <begin position="580"/>
        <end position="601"/>
    </location>
</feature>
<feature type="transmembrane region" description="Helical" evidence="6">
    <location>
        <begin position="471"/>
        <end position="489"/>
    </location>
</feature>
<keyword evidence="3 6" id="KW-1133">Transmembrane helix</keyword>
<feature type="transmembrane region" description="Helical" evidence="6">
    <location>
        <begin position="108"/>
        <end position="128"/>
    </location>
</feature>
<feature type="transmembrane region" description="Helical" evidence="6">
    <location>
        <begin position="628"/>
        <end position="650"/>
    </location>
</feature>
<proteinExistence type="predicted"/>